<evidence type="ECO:0000256" key="2">
    <source>
        <dbReference type="ARBA" id="ARBA00004752"/>
    </source>
</evidence>
<feature type="domain" description="Mur ligase C-terminal" evidence="9">
    <location>
        <begin position="346"/>
        <end position="466"/>
    </location>
</feature>
<keyword evidence="4 7" id="KW-0436">Ligase</keyword>
<evidence type="ECO:0000259" key="9">
    <source>
        <dbReference type="Pfam" id="PF02875"/>
    </source>
</evidence>
<dbReference type="GO" id="GO:0051301">
    <property type="term" value="P:cell division"/>
    <property type="evidence" value="ECO:0007669"/>
    <property type="project" value="UniProtKB-KW"/>
</dbReference>
<comment type="similarity">
    <text evidence="7">Belongs to the MurCDEF family.</text>
</comment>
<dbReference type="EMBL" id="CP098242">
    <property type="protein sequence ID" value="WAW11125.1"/>
    <property type="molecule type" value="Genomic_DNA"/>
</dbReference>
<evidence type="ECO:0000256" key="1">
    <source>
        <dbReference type="ARBA" id="ARBA00004496"/>
    </source>
</evidence>
<dbReference type="SUPFAM" id="SSF53244">
    <property type="entry name" value="MurD-like peptide ligases, peptide-binding domain"/>
    <property type="match status" value="1"/>
</dbReference>
<dbReference type="GO" id="GO:0009252">
    <property type="term" value="P:peptidoglycan biosynthetic process"/>
    <property type="evidence" value="ECO:0007669"/>
    <property type="project" value="UniProtKB-UniRule"/>
</dbReference>
<dbReference type="InterPro" id="IPR036565">
    <property type="entry name" value="Mur-like_cat_sf"/>
</dbReference>
<keyword evidence="7 8" id="KW-0131">Cell cycle</keyword>
<feature type="binding site" evidence="7">
    <location>
        <begin position="126"/>
        <end position="132"/>
    </location>
    <ligand>
        <name>ATP</name>
        <dbReference type="ChEBI" id="CHEBI:30616"/>
    </ligand>
</feature>
<protein>
    <recommendedName>
        <fullName evidence="7 8">UDP-N-acetylmuramoylalanine--D-glutamate ligase</fullName>
        <ecNumber evidence="7 8">6.3.2.9</ecNumber>
    </recommendedName>
    <alternativeName>
        <fullName evidence="7">D-glutamic acid-adding enzyme</fullName>
    </alternativeName>
    <alternativeName>
        <fullName evidence="7">UDP-N-acetylmuramoyl-L-alanyl-D-glutamate synthetase</fullName>
    </alternativeName>
</protein>
<keyword evidence="7 8" id="KW-0132">Cell division</keyword>
<keyword evidence="12" id="KW-1185">Reference proteome</keyword>
<dbReference type="GO" id="GO:0008360">
    <property type="term" value="P:regulation of cell shape"/>
    <property type="evidence" value="ECO:0007669"/>
    <property type="project" value="UniProtKB-KW"/>
</dbReference>
<dbReference type="GO" id="GO:0071555">
    <property type="term" value="P:cell wall organization"/>
    <property type="evidence" value="ECO:0007669"/>
    <property type="project" value="UniProtKB-KW"/>
</dbReference>
<keyword evidence="6 7" id="KW-0067">ATP-binding</keyword>
<feature type="domain" description="Mur ligase central" evidence="10">
    <location>
        <begin position="124"/>
        <end position="323"/>
    </location>
</feature>
<keyword evidence="7 8" id="KW-0573">Peptidoglycan synthesis</keyword>
<comment type="function">
    <text evidence="7 8">Cell wall formation. Catalyzes the addition of glutamate to the nucleotide precursor UDP-N-acetylmuramoyl-L-alanine (UMA).</text>
</comment>
<evidence type="ECO:0000256" key="4">
    <source>
        <dbReference type="ARBA" id="ARBA00022598"/>
    </source>
</evidence>
<dbReference type="GO" id="GO:0008764">
    <property type="term" value="F:UDP-N-acetylmuramoylalanine-D-glutamate ligase activity"/>
    <property type="evidence" value="ECO:0007669"/>
    <property type="project" value="UniProtKB-UniRule"/>
</dbReference>
<comment type="catalytic activity">
    <reaction evidence="7 8">
        <text>UDP-N-acetyl-alpha-D-muramoyl-L-alanine + D-glutamate + ATP = UDP-N-acetyl-alpha-D-muramoyl-L-alanyl-D-glutamate + ADP + phosphate + H(+)</text>
        <dbReference type="Rhea" id="RHEA:16429"/>
        <dbReference type="ChEBI" id="CHEBI:15378"/>
        <dbReference type="ChEBI" id="CHEBI:29986"/>
        <dbReference type="ChEBI" id="CHEBI:30616"/>
        <dbReference type="ChEBI" id="CHEBI:43474"/>
        <dbReference type="ChEBI" id="CHEBI:83898"/>
        <dbReference type="ChEBI" id="CHEBI:83900"/>
        <dbReference type="ChEBI" id="CHEBI:456216"/>
        <dbReference type="EC" id="6.3.2.9"/>
    </reaction>
</comment>
<dbReference type="KEGG" id="ovb:NB640_05710"/>
<dbReference type="Pfam" id="PF02875">
    <property type="entry name" value="Mur_ligase_C"/>
    <property type="match status" value="1"/>
</dbReference>
<evidence type="ECO:0000256" key="8">
    <source>
        <dbReference type="RuleBase" id="RU003664"/>
    </source>
</evidence>
<dbReference type="NCBIfam" id="TIGR01087">
    <property type="entry name" value="murD"/>
    <property type="match status" value="1"/>
</dbReference>
<dbReference type="EC" id="6.3.2.9" evidence="7 8"/>
<dbReference type="RefSeq" id="WP_269310236.1">
    <property type="nucleotide sequence ID" value="NZ_CP098242.1"/>
</dbReference>
<evidence type="ECO:0000256" key="7">
    <source>
        <dbReference type="HAMAP-Rule" id="MF_00639"/>
    </source>
</evidence>
<evidence type="ECO:0000256" key="5">
    <source>
        <dbReference type="ARBA" id="ARBA00022741"/>
    </source>
</evidence>
<dbReference type="GO" id="GO:0005737">
    <property type="term" value="C:cytoplasm"/>
    <property type="evidence" value="ECO:0007669"/>
    <property type="project" value="UniProtKB-SubCell"/>
</dbReference>
<dbReference type="InterPro" id="IPR005762">
    <property type="entry name" value="MurD"/>
</dbReference>
<dbReference type="SUPFAM" id="SSF51984">
    <property type="entry name" value="MurCD N-terminal domain"/>
    <property type="match status" value="1"/>
</dbReference>
<dbReference type="PANTHER" id="PTHR43692">
    <property type="entry name" value="UDP-N-ACETYLMURAMOYLALANINE--D-GLUTAMATE LIGASE"/>
    <property type="match status" value="1"/>
</dbReference>
<evidence type="ECO:0000256" key="3">
    <source>
        <dbReference type="ARBA" id="ARBA00022490"/>
    </source>
</evidence>
<dbReference type="Proteomes" id="UP001156215">
    <property type="component" value="Chromosome"/>
</dbReference>
<keyword evidence="7 8" id="KW-0133">Cell shape</keyword>
<proteinExistence type="inferred from homology"/>
<dbReference type="GO" id="GO:0005524">
    <property type="term" value="F:ATP binding"/>
    <property type="evidence" value="ECO:0007669"/>
    <property type="project" value="UniProtKB-UniRule"/>
</dbReference>
<dbReference type="HAMAP" id="MF_00639">
    <property type="entry name" value="MurD"/>
    <property type="match status" value="1"/>
</dbReference>
<dbReference type="Gene3D" id="3.90.190.20">
    <property type="entry name" value="Mur ligase, C-terminal domain"/>
    <property type="match status" value="1"/>
</dbReference>
<dbReference type="Pfam" id="PF08245">
    <property type="entry name" value="Mur_ligase_M"/>
    <property type="match status" value="1"/>
</dbReference>
<keyword evidence="3 7" id="KW-0963">Cytoplasm</keyword>
<dbReference type="AlphaFoldDB" id="A0A9E9M0R9"/>
<gene>
    <name evidence="7 11" type="primary">murD</name>
    <name evidence="11" type="ORF">NB640_05710</name>
</gene>
<accession>A0A9E9M0R9</accession>
<evidence type="ECO:0000313" key="11">
    <source>
        <dbReference type="EMBL" id="WAW11125.1"/>
    </source>
</evidence>
<dbReference type="SUPFAM" id="SSF53623">
    <property type="entry name" value="MurD-like peptide ligases, catalytic domain"/>
    <property type="match status" value="1"/>
</dbReference>
<dbReference type="InterPro" id="IPR013221">
    <property type="entry name" value="Mur_ligase_cen"/>
</dbReference>
<sequence>MDYTGKKALVLGLGESGLAMARWLARCGAFVRVADTRDAPERLGLLQQEIPAAAFIGGPFSASLVDGMDMIAVSPGLMPNTDLAGILPAANAGQIPLWSEIELFAQALAFLEESQDYRSKVIAITGTNGKTTVTSLTGRMCERADKTVKVAGNISPAVLDVLRESLDEKTLPEIWVLELSSFQLWSTVSLNADAATVLNVTQDHLDWHETISAYAEAKKRIFGASTIPVLNRDDPLVMAMALPDKRAVTFGLDKPENAGDFGIHNNRGMDWLCVMNARETGMPDSKKNAVLPLELQLQDLMPAGALHIRGRHNASNALAALALCRAIGLPMAPLLHALKGYRGEPHRVEVVMDVSGVCYIDDSKGTNVGATVAAVEGLGAEKGGEQKRLVLIAGGDGKDQDFSPLFAPVANHVHTVLLIGKDARVIEKALEQSGAELVLCESLEQAVQQAANIAREGDVVLLSPACASMDMFKNYAHRAGVFVSTVREVALSRGEVVT</sequence>
<dbReference type="InterPro" id="IPR036615">
    <property type="entry name" value="Mur_ligase_C_dom_sf"/>
</dbReference>
<evidence type="ECO:0000256" key="6">
    <source>
        <dbReference type="ARBA" id="ARBA00022840"/>
    </source>
</evidence>
<comment type="subcellular location">
    <subcellularLocation>
        <location evidence="1 7 8">Cytoplasm</location>
    </subcellularLocation>
</comment>
<dbReference type="InterPro" id="IPR004101">
    <property type="entry name" value="Mur_ligase_C"/>
</dbReference>
<organism evidence="11 12">
    <name type="scientific">Oxalobacter vibrioformis</name>
    <dbReference type="NCBI Taxonomy" id="933080"/>
    <lineage>
        <taxon>Bacteria</taxon>
        <taxon>Pseudomonadati</taxon>
        <taxon>Pseudomonadota</taxon>
        <taxon>Betaproteobacteria</taxon>
        <taxon>Burkholderiales</taxon>
        <taxon>Oxalobacteraceae</taxon>
        <taxon>Oxalobacter</taxon>
    </lineage>
</organism>
<dbReference type="Gene3D" id="3.40.1190.10">
    <property type="entry name" value="Mur-like, catalytic domain"/>
    <property type="match status" value="1"/>
</dbReference>
<dbReference type="PANTHER" id="PTHR43692:SF1">
    <property type="entry name" value="UDP-N-ACETYLMURAMOYLALANINE--D-GLUTAMATE LIGASE"/>
    <property type="match status" value="1"/>
</dbReference>
<dbReference type="Pfam" id="PF21799">
    <property type="entry name" value="MurD-like_N"/>
    <property type="match status" value="1"/>
</dbReference>
<dbReference type="Gene3D" id="3.40.50.720">
    <property type="entry name" value="NAD(P)-binding Rossmann-like Domain"/>
    <property type="match status" value="1"/>
</dbReference>
<keyword evidence="5 7" id="KW-0547">Nucleotide-binding</keyword>
<name>A0A9E9M0R9_9BURK</name>
<evidence type="ECO:0000259" key="10">
    <source>
        <dbReference type="Pfam" id="PF08245"/>
    </source>
</evidence>
<comment type="pathway">
    <text evidence="2 7 8">Cell wall biogenesis; peptidoglycan biosynthesis.</text>
</comment>
<evidence type="ECO:0000313" key="12">
    <source>
        <dbReference type="Proteomes" id="UP001156215"/>
    </source>
</evidence>
<reference evidence="11" key="1">
    <citation type="journal article" date="2022" name="Front. Microbiol.">
        <title>New perspectives on an old grouping: The genomic and phenotypic variability of Oxalobacter formigenes and the implications for calcium oxalate stone prevention.</title>
        <authorList>
            <person name="Chmiel J.A."/>
            <person name="Carr C."/>
            <person name="Stuivenberg G.A."/>
            <person name="Venema R."/>
            <person name="Chanyi R.M."/>
            <person name="Al K.F."/>
            <person name="Giguere D."/>
            <person name="Say H."/>
            <person name="Akouris P.P."/>
            <person name="Dominguez Romero S.A."/>
            <person name="Kwong A."/>
            <person name="Tai V."/>
            <person name="Koval S.F."/>
            <person name="Razvi H."/>
            <person name="Bjazevic J."/>
            <person name="Burton J.P."/>
        </authorList>
    </citation>
    <scope>NUCLEOTIDE SEQUENCE</scope>
    <source>
        <strain evidence="11">WoOx3</strain>
    </source>
</reference>
<keyword evidence="7 8" id="KW-0961">Cell wall biogenesis/degradation</keyword>